<keyword evidence="3" id="KW-1185">Reference proteome</keyword>
<accession>A0A9X9Q8S6</accession>
<feature type="non-terminal residue" evidence="2">
    <location>
        <position position="1"/>
    </location>
</feature>
<feature type="region of interest" description="Disordered" evidence="1">
    <location>
        <begin position="29"/>
        <end position="53"/>
    </location>
</feature>
<feature type="compositionally biased region" description="Polar residues" evidence="1">
    <location>
        <begin position="29"/>
        <end position="41"/>
    </location>
</feature>
<reference evidence="2 3" key="1">
    <citation type="submission" date="2018-10" db="EMBL/GenBank/DDBJ databases">
        <authorList>
            <person name="Ekblom R."/>
            <person name="Jareborg N."/>
        </authorList>
    </citation>
    <scope>NUCLEOTIDE SEQUENCE [LARGE SCALE GENOMIC DNA]</scope>
    <source>
        <tissue evidence="2">Muscle</tissue>
    </source>
</reference>
<gene>
    <name evidence="2" type="ORF">BN2614_LOCUS8</name>
</gene>
<name>A0A9X9Q8S6_GULGU</name>
<proteinExistence type="predicted"/>
<evidence type="ECO:0000313" key="2">
    <source>
        <dbReference type="EMBL" id="VCX39819.1"/>
    </source>
</evidence>
<dbReference type="Proteomes" id="UP000269945">
    <property type="component" value="Unassembled WGS sequence"/>
</dbReference>
<protein>
    <submittedName>
        <fullName evidence="2">Uncharacterized protein</fullName>
    </submittedName>
</protein>
<dbReference type="EMBL" id="CYRY02044729">
    <property type="protein sequence ID" value="VCX39819.1"/>
    <property type="molecule type" value="Genomic_DNA"/>
</dbReference>
<dbReference type="AlphaFoldDB" id="A0A9X9Q8S6"/>
<sequence length="114" mass="12405">RAAGRRSRKVPSERRRGCRPEFLSRCSLSPFSTQVSPSPSAVTGPKTEGNWDVQESCAGSADAAGPEGSAVSFCGDHGRGCDWKLLEMAATAAKRLNTGFPLWFKLTYLLYQHK</sequence>
<organism evidence="2 3">
    <name type="scientific">Gulo gulo</name>
    <name type="common">Wolverine</name>
    <name type="synonym">Gluton</name>
    <dbReference type="NCBI Taxonomy" id="48420"/>
    <lineage>
        <taxon>Eukaryota</taxon>
        <taxon>Metazoa</taxon>
        <taxon>Chordata</taxon>
        <taxon>Craniata</taxon>
        <taxon>Vertebrata</taxon>
        <taxon>Euteleostomi</taxon>
        <taxon>Mammalia</taxon>
        <taxon>Eutheria</taxon>
        <taxon>Laurasiatheria</taxon>
        <taxon>Carnivora</taxon>
        <taxon>Caniformia</taxon>
        <taxon>Musteloidea</taxon>
        <taxon>Mustelidae</taxon>
        <taxon>Guloninae</taxon>
        <taxon>Gulo</taxon>
    </lineage>
</organism>
<feature type="non-terminal residue" evidence="2">
    <location>
        <position position="114"/>
    </location>
</feature>
<evidence type="ECO:0000313" key="3">
    <source>
        <dbReference type="Proteomes" id="UP000269945"/>
    </source>
</evidence>
<comment type="caution">
    <text evidence="2">The sequence shown here is derived from an EMBL/GenBank/DDBJ whole genome shotgun (WGS) entry which is preliminary data.</text>
</comment>
<evidence type="ECO:0000256" key="1">
    <source>
        <dbReference type="SAM" id="MobiDB-lite"/>
    </source>
</evidence>